<gene>
    <name evidence="3" type="ORF">EHV23_09955</name>
</gene>
<dbReference type="AlphaFoldDB" id="A0A3R8T0M8"/>
<feature type="compositionally biased region" description="Low complexity" evidence="1">
    <location>
        <begin position="47"/>
        <end position="76"/>
    </location>
</feature>
<feature type="signal peptide" evidence="2">
    <location>
        <begin position="1"/>
        <end position="37"/>
    </location>
</feature>
<organism evidence="3 4">
    <name type="scientific">Lautropia dentalis</name>
    <dbReference type="NCBI Taxonomy" id="2490857"/>
    <lineage>
        <taxon>Bacteria</taxon>
        <taxon>Pseudomonadati</taxon>
        <taxon>Pseudomonadota</taxon>
        <taxon>Betaproteobacteria</taxon>
        <taxon>Burkholderiales</taxon>
        <taxon>Burkholderiaceae</taxon>
        <taxon>Lautropia</taxon>
    </lineage>
</organism>
<name>A0A3R8T0M8_9BURK</name>
<keyword evidence="2" id="KW-0732">Signal</keyword>
<protein>
    <submittedName>
        <fullName evidence="3">Uncharacterized protein</fullName>
    </submittedName>
</protein>
<evidence type="ECO:0000256" key="2">
    <source>
        <dbReference type="SAM" id="SignalP"/>
    </source>
</evidence>
<dbReference type="OrthoDB" id="9252989at2"/>
<keyword evidence="4" id="KW-1185">Reference proteome</keyword>
<dbReference type="EMBL" id="RRUE01000002">
    <property type="protein sequence ID" value="RRN43734.1"/>
    <property type="molecule type" value="Genomic_DNA"/>
</dbReference>
<sequence length="346" mass="36722">MPDQSTTTPLHMRVITSPGTRAIVALAAGLIAGAALAHEQPGGGTAAGPDSSGSAAAASTSANTGNTSTGTGTSDADPATPAQQPINEQGISGELFHALLGLSMQNADYSGFPDEVITGYPADSSTWKKQDNPAPELPNIAAYQYYTDANDNGSPKNERTADGNFFLAQSNFFYHLNTGMKGSNSGSASEVFLNSSATIPVQVTDEGITLANTMKLEQETASQGPKTYELKADAPKGVSKMDFITFDTFVQSYKGTDNTNSGSYSVQVKKGDNPQQAKLCWYDSVGSVSRTVCQVWSVPGDWTFGKALNYDRTEVDDMRGYLPPTDFNPGARSFYWVTGPQTWPRL</sequence>
<dbReference type="RefSeq" id="WP_125095938.1">
    <property type="nucleotide sequence ID" value="NZ_RRUE01000002.1"/>
</dbReference>
<comment type="caution">
    <text evidence="3">The sequence shown here is derived from an EMBL/GenBank/DDBJ whole genome shotgun (WGS) entry which is preliminary data.</text>
</comment>
<evidence type="ECO:0000313" key="3">
    <source>
        <dbReference type="EMBL" id="RRN43734.1"/>
    </source>
</evidence>
<dbReference type="Proteomes" id="UP000270261">
    <property type="component" value="Unassembled WGS sequence"/>
</dbReference>
<feature type="chain" id="PRO_5018653249" evidence="2">
    <location>
        <begin position="38"/>
        <end position="346"/>
    </location>
</feature>
<accession>A0A3R8T0M8</accession>
<evidence type="ECO:0000256" key="1">
    <source>
        <dbReference type="SAM" id="MobiDB-lite"/>
    </source>
</evidence>
<reference evidence="3 4" key="1">
    <citation type="submission" date="2018-11" db="EMBL/GenBank/DDBJ databases">
        <title>Genome sequencing of Lautropia sp. KCOM 2505 (= ChDC F240).</title>
        <authorList>
            <person name="Kook J.-K."/>
            <person name="Park S.-N."/>
            <person name="Lim Y.K."/>
        </authorList>
    </citation>
    <scope>NUCLEOTIDE SEQUENCE [LARGE SCALE GENOMIC DNA]</scope>
    <source>
        <strain evidence="3 4">KCOM 2505</strain>
    </source>
</reference>
<proteinExistence type="predicted"/>
<evidence type="ECO:0000313" key="4">
    <source>
        <dbReference type="Proteomes" id="UP000270261"/>
    </source>
</evidence>
<feature type="region of interest" description="Disordered" evidence="1">
    <location>
        <begin position="39"/>
        <end position="86"/>
    </location>
</feature>